<evidence type="ECO:0000256" key="1">
    <source>
        <dbReference type="ARBA" id="ARBA00004123"/>
    </source>
</evidence>
<proteinExistence type="inferred from homology"/>
<dbReference type="InterPro" id="IPR003502">
    <property type="entry name" value="IL-1_propep"/>
</dbReference>
<dbReference type="GO" id="GO:0006955">
    <property type="term" value="P:immune response"/>
    <property type="evidence" value="ECO:0007669"/>
    <property type="project" value="InterPro"/>
</dbReference>
<keyword evidence="5" id="KW-0963">Cytoplasm</keyword>
<dbReference type="RefSeq" id="XP_006876502.1">
    <property type="nucleotide sequence ID" value="XM_006876440.1"/>
</dbReference>
<dbReference type="PANTHER" id="PTHR10078">
    <property type="entry name" value="INTERLEUKIN-1 FAMILY MEMBER"/>
    <property type="match status" value="1"/>
</dbReference>
<dbReference type="InterPro" id="IPR008996">
    <property type="entry name" value="IL1/FGF"/>
</dbReference>
<dbReference type="Pfam" id="PF00340">
    <property type="entry name" value="IL1"/>
    <property type="match status" value="1"/>
</dbReference>
<keyword evidence="9 16" id="KW-0666">Pyrogen</keyword>
<dbReference type="GO" id="GO:0005615">
    <property type="term" value="C:extracellular space"/>
    <property type="evidence" value="ECO:0007669"/>
    <property type="project" value="UniProtKB-KW"/>
</dbReference>
<keyword evidence="18" id="KW-1185">Reference proteome</keyword>
<dbReference type="PRINTS" id="PR01357">
    <property type="entry name" value="INTRLEUKN1AB"/>
</dbReference>
<evidence type="ECO:0000256" key="15">
    <source>
        <dbReference type="ARBA" id="ARBA00034134"/>
    </source>
</evidence>
<name>A0A9B0U5U5_CHRAS</name>
<keyword evidence="7 16" id="KW-0964">Secreted</keyword>
<comment type="similarity">
    <text evidence="4 16">Belongs to the IL-1 family.</text>
</comment>
<evidence type="ECO:0000256" key="13">
    <source>
        <dbReference type="ARBA" id="ARBA00023242"/>
    </source>
</evidence>
<evidence type="ECO:0000256" key="12">
    <source>
        <dbReference type="ARBA" id="ARBA00023198"/>
    </source>
</evidence>
<keyword evidence="11" id="KW-0325">Glycoprotein</keyword>
<dbReference type="CDD" id="cd23295">
    <property type="entry name" value="beta-trefoil_IL1A"/>
    <property type="match status" value="1"/>
</dbReference>
<dbReference type="GO" id="GO:0033092">
    <property type="term" value="P:positive regulation of immature T cell proliferation in thymus"/>
    <property type="evidence" value="ECO:0007669"/>
    <property type="project" value="TreeGrafter"/>
</dbReference>
<protein>
    <recommendedName>
        <fullName evidence="16">Interleukin-1</fullName>
    </recommendedName>
</protein>
<feature type="domain" description="Interleukin-1 propeptide" evidence="17">
    <location>
        <begin position="1"/>
        <end position="109"/>
    </location>
</feature>
<dbReference type="PRINTS" id="PR01358">
    <property type="entry name" value="INTRLEUKIN1A"/>
</dbReference>
<evidence type="ECO:0000256" key="6">
    <source>
        <dbReference type="ARBA" id="ARBA00022514"/>
    </source>
</evidence>
<dbReference type="Pfam" id="PF02394">
    <property type="entry name" value="IL1_propep"/>
    <property type="match status" value="1"/>
</dbReference>
<keyword evidence="8" id="KW-0597">Phosphoprotein</keyword>
<dbReference type="OrthoDB" id="9451248at2759"/>
<evidence type="ECO:0000256" key="11">
    <source>
        <dbReference type="ARBA" id="ARBA00023180"/>
    </source>
</evidence>
<dbReference type="PANTHER" id="PTHR10078:SF33">
    <property type="entry name" value="INTERLEUKIN-1 ALPHA"/>
    <property type="match status" value="1"/>
</dbReference>
<keyword evidence="6 16" id="KW-0202">Cytokine</keyword>
<dbReference type="GO" id="GO:0019221">
    <property type="term" value="P:cytokine-mediated signaling pathway"/>
    <property type="evidence" value="ECO:0007669"/>
    <property type="project" value="TreeGrafter"/>
</dbReference>
<keyword evidence="14 16" id="KW-0497">Mitogen</keyword>
<evidence type="ECO:0000256" key="5">
    <source>
        <dbReference type="ARBA" id="ARBA00022490"/>
    </source>
</evidence>
<dbReference type="GO" id="GO:0010628">
    <property type="term" value="P:positive regulation of gene expression"/>
    <property type="evidence" value="ECO:0007669"/>
    <property type="project" value="TreeGrafter"/>
</dbReference>
<dbReference type="InterPro" id="IPR020877">
    <property type="entry name" value="IL-1_CS"/>
</dbReference>
<evidence type="ECO:0000256" key="16">
    <source>
        <dbReference type="RuleBase" id="RU003753"/>
    </source>
</evidence>
<dbReference type="GO" id="GO:0071222">
    <property type="term" value="P:cellular response to lipopolysaccharide"/>
    <property type="evidence" value="ECO:0007669"/>
    <property type="project" value="TreeGrafter"/>
</dbReference>
<dbReference type="InterPro" id="IPR003295">
    <property type="entry name" value="IL-1_alpha"/>
</dbReference>
<comment type="subcellular location">
    <subcellularLocation>
        <location evidence="2">Cytoplasm</location>
    </subcellularLocation>
    <subcellularLocation>
        <location evidence="1">Nucleus</location>
    </subcellularLocation>
    <subcellularLocation>
        <location evidence="3 16">Secreted</location>
    </subcellularLocation>
</comment>
<keyword evidence="10" id="KW-0007">Acetylation</keyword>
<dbReference type="GO" id="GO:0005829">
    <property type="term" value="C:cytosol"/>
    <property type="evidence" value="ECO:0007669"/>
    <property type="project" value="UniProtKB-UniRule"/>
</dbReference>
<keyword evidence="13" id="KW-0539">Nucleus</keyword>
<dbReference type="Proteomes" id="UP000504623">
    <property type="component" value="Unplaced"/>
</dbReference>
<evidence type="ECO:0000256" key="8">
    <source>
        <dbReference type="ARBA" id="ARBA00022553"/>
    </source>
</evidence>
<dbReference type="CTD" id="3552"/>
<sequence length="269" mass="30350">MAKVPDLFEDLKNCYSENEEYSSNNDDFSVSQKSFYDVSYGPLHEVCMDEFKSLSTSEISKIPKLTCKESVAVVTTKGKILKKRRLNLNQTFTDEDLQSIVNDPEEEIIASKSASYTSSNKVKYSFTKIMKSQCILNNILSQSLIRDPTGPYLTAAALNNPDDAERFDIGAYKTAANSKGIIVTLRTSKTGLFVSTQNEDEPVLLKEMPETPKVITDETNLLFSWETQKSMHYFRSVAHPQLFIATKNEERVHLATGEPSVIDFRILEN</sequence>
<dbReference type="GO" id="GO:0051781">
    <property type="term" value="P:positive regulation of cell division"/>
    <property type="evidence" value="ECO:0007669"/>
    <property type="project" value="UniProtKB-KW"/>
</dbReference>
<evidence type="ECO:0000256" key="9">
    <source>
        <dbReference type="ARBA" id="ARBA00022620"/>
    </source>
</evidence>
<dbReference type="PROSITE" id="PS00253">
    <property type="entry name" value="INTERLEUKIN_1"/>
    <property type="match status" value="1"/>
</dbReference>
<evidence type="ECO:0000256" key="7">
    <source>
        <dbReference type="ARBA" id="ARBA00022525"/>
    </source>
</evidence>
<evidence type="ECO:0000256" key="3">
    <source>
        <dbReference type="ARBA" id="ARBA00004613"/>
    </source>
</evidence>
<dbReference type="GO" id="GO:0005634">
    <property type="term" value="C:nucleus"/>
    <property type="evidence" value="ECO:0007669"/>
    <property type="project" value="UniProtKB-SubCell"/>
</dbReference>
<evidence type="ECO:0000313" key="18">
    <source>
        <dbReference type="Proteomes" id="UP000504623"/>
    </source>
</evidence>
<evidence type="ECO:0000259" key="17">
    <source>
        <dbReference type="Pfam" id="PF02394"/>
    </source>
</evidence>
<organism evidence="18 19">
    <name type="scientific">Chrysochloris asiatica</name>
    <name type="common">Cape golden mole</name>
    <dbReference type="NCBI Taxonomy" id="185453"/>
    <lineage>
        <taxon>Eukaryota</taxon>
        <taxon>Metazoa</taxon>
        <taxon>Chordata</taxon>
        <taxon>Craniata</taxon>
        <taxon>Vertebrata</taxon>
        <taxon>Euteleostomi</taxon>
        <taxon>Mammalia</taxon>
        <taxon>Eutheria</taxon>
        <taxon>Afrotheria</taxon>
        <taxon>Chrysochloridae</taxon>
        <taxon>Chrysochlorinae</taxon>
        <taxon>Chrysochloris</taxon>
    </lineage>
</organism>
<evidence type="ECO:0000256" key="4">
    <source>
        <dbReference type="ARBA" id="ARBA00010448"/>
    </source>
</evidence>
<dbReference type="PRINTS" id="PR00264">
    <property type="entry name" value="INTERLEUKIN1"/>
</dbReference>
<dbReference type="SMART" id="SM00125">
    <property type="entry name" value="IL1"/>
    <property type="match status" value="1"/>
</dbReference>
<evidence type="ECO:0000256" key="10">
    <source>
        <dbReference type="ARBA" id="ARBA00022990"/>
    </source>
</evidence>
<dbReference type="Gene3D" id="2.80.10.50">
    <property type="match status" value="1"/>
</dbReference>
<dbReference type="GO" id="GO:0001660">
    <property type="term" value="P:fever generation"/>
    <property type="evidence" value="ECO:0007669"/>
    <property type="project" value="UniProtKB-UniRule"/>
</dbReference>
<dbReference type="GeneID" id="102816324"/>
<keyword evidence="12 16" id="KW-0395">Inflammatory response</keyword>
<dbReference type="GO" id="GO:0005125">
    <property type="term" value="F:cytokine activity"/>
    <property type="evidence" value="ECO:0007669"/>
    <property type="project" value="UniProtKB-UniRule"/>
</dbReference>
<evidence type="ECO:0000256" key="2">
    <source>
        <dbReference type="ARBA" id="ARBA00004496"/>
    </source>
</evidence>
<dbReference type="AlphaFoldDB" id="A0A9B0U5U5"/>
<gene>
    <name evidence="19" type="primary">IL1A</name>
</gene>
<evidence type="ECO:0000313" key="19">
    <source>
        <dbReference type="RefSeq" id="XP_006876502.1"/>
    </source>
</evidence>
<comment type="subunit">
    <text evidence="15">Monomer. Interacts with TMED10; the interaction mediates the translocation from the cytoplasm into the ERGIC (endoplasmic reticulum-Golgi intermediate compartment) and thereby secretion. Interacts with IL1R1. Interacts with S100A13; this interaction is the first step in the export of IL1A, followed by direct translocation of this complex across the plasma membrane.</text>
</comment>
<dbReference type="GO" id="GO:0005149">
    <property type="term" value="F:interleukin-1 receptor binding"/>
    <property type="evidence" value="ECO:0007669"/>
    <property type="project" value="UniProtKB-UniRule"/>
</dbReference>
<accession>A0A9B0U5U5</accession>
<dbReference type="SUPFAM" id="SSF50353">
    <property type="entry name" value="Cytokine"/>
    <property type="match status" value="1"/>
</dbReference>
<evidence type="ECO:0000256" key="14">
    <source>
        <dbReference type="ARBA" id="ARBA00023246"/>
    </source>
</evidence>
<dbReference type="InterPro" id="IPR000975">
    <property type="entry name" value="IL-1_fam"/>
</dbReference>
<reference evidence="19" key="1">
    <citation type="submission" date="2025-08" db="UniProtKB">
        <authorList>
            <consortium name="RefSeq"/>
        </authorList>
    </citation>
    <scope>IDENTIFICATION</scope>
    <source>
        <tissue evidence="19">Spleen</tissue>
    </source>
</reference>